<keyword evidence="2" id="KW-1185">Reference proteome</keyword>
<reference evidence="1" key="1">
    <citation type="submission" date="2022-11" db="EMBL/GenBank/DDBJ databases">
        <title>Genome Sequence of Boeremia exigua.</title>
        <authorList>
            <person name="Buettner E."/>
        </authorList>
    </citation>
    <scope>NUCLEOTIDE SEQUENCE</scope>
    <source>
        <strain evidence="1">CU02</strain>
    </source>
</reference>
<dbReference type="EMBL" id="JAPHNI010000091">
    <property type="protein sequence ID" value="KAJ8116518.1"/>
    <property type="molecule type" value="Genomic_DNA"/>
</dbReference>
<proteinExistence type="predicted"/>
<name>A0ACC2IN21_9PLEO</name>
<comment type="caution">
    <text evidence="1">The sequence shown here is derived from an EMBL/GenBank/DDBJ whole genome shotgun (WGS) entry which is preliminary data.</text>
</comment>
<evidence type="ECO:0000313" key="2">
    <source>
        <dbReference type="Proteomes" id="UP001153331"/>
    </source>
</evidence>
<evidence type="ECO:0000313" key="1">
    <source>
        <dbReference type="EMBL" id="KAJ8116518.1"/>
    </source>
</evidence>
<accession>A0ACC2IN21</accession>
<protein>
    <submittedName>
        <fullName evidence="1">Uncharacterized protein</fullName>
    </submittedName>
</protein>
<organism evidence="1 2">
    <name type="scientific">Boeremia exigua</name>
    <dbReference type="NCBI Taxonomy" id="749465"/>
    <lineage>
        <taxon>Eukaryota</taxon>
        <taxon>Fungi</taxon>
        <taxon>Dikarya</taxon>
        <taxon>Ascomycota</taxon>
        <taxon>Pezizomycotina</taxon>
        <taxon>Dothideomycetes</taxon>
        <taxon>Pleosporomycetidae</taxon>
        <taxon>Pleosporales</taxon>
        <taxon>Pleosporineae</taxon>
        <taxon>Didymellaceae</taxon>
        <taxon>Boeremia</taxon>
    </lineage>
</organism>
<sequence length="159" mass="17119">MSISTKPHIYSDAPQHVIATSCTYSLTVFVLLTLVSVAADNTTQSCAGVAAISPRCKSSQSHHQRDVFYVGGGLLNIGNGNLTVDQLYVEKLTPSAGVTQLKPLGFFHGGAVSGISWLNTPDGRNGFSSYFLKQGYQVYLLDHTSVGRSSQMNTRDYVL</sequence>
<dbReference type="Proteomes" id="UP001153331">
    <property type="component" value="Unassembled WGS sequence"/>
</dbReference>
<gene>
    <name evidence="1" type="ORF">OPT61_g2073</name>
</gene>